<dbReference type="Proteomes" id="UP000434957">
    <property type="component" value="Unassembled WGS sequence"/>
</dbReference>
<evidence type="ECO:0000313" key="3">
    <source>
        <dbReference type="Proteomes" id="UP000434957"/>
    </source>
</evidence>
<feature type="region of interest" description="Disordered" evidence="1">
    <location>
        <begin position="29"/>
        <end position="70"/>
    </location>
</feature>
<gene>
    <name evidence="2" type="ORF">PR003_g35083</name>
</gene>
<name>A0A6A4ANB9_9STRA</name>
<dbReference type="AlphaFoldDB" id="A0A6A4ANB9"/>
<evidence type="ECO:0000256" key="1">
    <source>
        <dbReference type="SAM" id="MobiDB-lite"/>
    </source>
</evidence>
<evidence type="ECO:0000313" key="2">
    <source>
        <dbReference type="EMBL" id="KAE9258749.1"/>
    </source>
</evidence>
<sequence>RTNRKAPRSTAGAAIRLRLAELARLMENPYDAPNPISPKPGDGRVAAPKPGDARVAAPGPHDRAAAAKSGDAYAAAELGEAQAANADEA</sequence>
<accession>A0A6A4ANB9</accession>
<organism evidence="2 3">
    <name type="scientific">Phytophthora rubi</name>
    <dbReference type="NCBI Taxonomy" id="129364"/>
    <lineage>
        <taxon>Eukaryota</taxon>
        <taxon>Sar</taxon>
        <taxon>Stramenopiles</taxon>
        <taxon>Oomycota</taxon>
        <taxon>Peronosporomycetes</taxon>
        <taxon>Peronosporales</taxon>
        <taxon>Peronosporaceae</taxon>
        <taxon>Phytophthora</taxon>
    </lineage>
</organism>
<reference evidence="2 3" key="1">
    <citation type="submission" date="2018-08" db="EMBL/GenBank/DDBJ databases">
        <title>Genomic investigation of the strawberry pathogen Phytophthora fragariae indicates pathogenicity is determined by transcriptional variation in three key races.</title>
        <authorList>
            <person name="Adams T.M."/>
            <person name="Armitage A.D."/>
            <person name="Sobczyk M.K."/>
            <person name="Bates H.J."/>
            <person name="Dunwell J.M."/>
            <person name="Nellist C.F."/>
            <person name="Harrison R.J."/>
        </authorList>
    </citation>
    <scope>NUCLEOTIDE SEQUENCE [LARGE SCALE GENOMIC DNA]</scope>
    <source>
        <strain evidence="2 3">SCRP333</strain>
    </source>
</reference>
<dbReference type="EMBL" id="QXFT01013204">
    <property type="protein sequence ID" value="KAE9258749.1"/>
    <property type="molecule type" value="Genomic_DNA"/>
</dbReference>
<comment type="caution">
    <text evidence="2">The sequence shown here is derived from an EMBL/GenBank/DDBJ whole genome shotgun (WGS) entry which is preliminary data.</text>
</comment>
<keyword evidence="3" id="KW-1185">Reference proteome</keyword>
<protein>
    <submittedName>
        <fullName evidence="2">Uncharacterized protein</fullName>
    </submittedName>
</protein>
<proteinExistence type="predicted"/>
<feature type="non-terminal residue" evidence="2">
    <location>
        <position position="1"/>
    </location>
</feature>